<keyword evidence="6" id="KW-0460">Magnesium</keyword>
<dbReference type="EMBL" id="DSJL01000007">
    <property type="protein sequence ID" value="HEF64474.1"/>
    <property type="molecule type" value="Genomic_DNA"/>
</dbReference>
<dbReference type="InterPro" id="IPR001501">
    <property type="entry name" value="Ni-dep_hyd_lsu"/>
</dbReference>
<dbReference type="PANTHER" id="PTHR43600:SF2">
    <property type="entry name" value="F420-NON-REDUCING HYDROGENASE VHU SUBUNIT A"/>
    <property type="match status" value="1"/>
</dbReference>
<dbReference type="SUPFAM" id="SSF56762">
    <property type="entry name" value="HydB/Nqo4-like"/>
    <property type="match status" value="1"/>
</dbReference>
<gene>
    <name evidence="7" type="ORF">ENP47_02545</name>
</gene>
<comment type="cofactor">
    <cofactor evidence="1 6">
        <name>Ni(2+)</name>
        <dbReference type="ChEBI" id="CHEBI:49786"/>
    </cofactor>
</comment>
<dbReference type="InterPro" id="IPR018194">
    <property type="entry name" value="Ni-dep_hyd_lsu_Ni_BS"/>
</dbReference>
<evidence type="ECO:0000256" key="6">
    <source>
        <dbReference type="PIRSR" id="PIRSR601501-1"/>
    </source>
</evidence>
<dbReference type="InterPro" id="IPR029014">
    <property type="entry name" value="NiFe-Hase_large"/>
</dbReference>
<keyword evidence="3 6" id="KW-0533">Nickel</keyword>
<evidence type="ECO:0000256" key="3">
    <source>
        <dbReference type="ARBA" id="ARBA00022596"/>
    </source>
</evidence>
<keyword evidence="5" id="KW-0560">Oxidoreductase</keyword>
<dbReference type="PROSITE" id="PS00508">
    <property type="entry name" value="NI_HGENASE_L_2"/>
    <property type="match status" value="1"/>
</dbReference>
<dbReference type="GO" id="GO:0016151">
    <property type="term" value="F:nickel cation binding"/>
    <property type="evidence" value="ECO:0007669"/>
    <property type="project" value="InterPro"/>
</dbReference>
<reference evidence="7" key="1">
    <citation type="journal article" date="2020" name="mSystems">
        <title>Genome- and Community-Level Interaction Insights into Carbon Utilization and Element Cycling Functions of Hydrothermarchaeota in Hydrothermal Sediment.</title>
        <authorList>
            <person name="Zhou Z."/>
            <person name="Liu Y."/>
            <person name="Xu W."/>
            <person name="Pan J."/>
            <person name="Luo Z.H."/>
            <person name="Li M."/>
        </authorList>
    </citation>
    <scope>NUCLEOTIDE SEQUENCE [LARGE SCALE GENOMIC DNA]</scope>
    <source>
        <strain evidence="7">SpSt-222</strain>
    </source>
</reference>
<dbReference type="PANTHER" id="PTHR43600">
    <property type="entry name" value="COENZYME F420 HYDROGENASE, SUBUNIT ALPHA"/>
    <property type="match status" value="1"/>
</dbReference>
<evidence type="ECO:0000256" key="5">
    <source>
        <dbReference type="ARBA" id="ARBA00023002"/>
    </source>
</evidence>
<keyword evidence="6" id="KW-0408">Iron</keyword>
<evidence type="ECO:0000256" key="2">
    <source>
        <dbReference type="ARBA" id="ARBA00009292"/>
    </source>
</evidence>
<feature type="binding site" evidence="6">
    <location>
        <position position="418"/>
    </location>
    <ligand>
        <name>Ni(2+)</name>
        <dbReference type="ChEBI" id="CHEBI:49786"/>
    </ligand>
</feature>
<evidence type="ECO:0000313" key="7">
    <source>
        <dbReference type="EMBL" id="HEF64474.1"/>
    </source>
</evidence>
<feature type="binding site" evidence="6">
    <location>
        <position position="421"/>
    </location>
    <ligand>
        <name>Fe cation</name>
        <dbReference type="ChEBI" id="CHEBI:24875"/>
    </ligand>
</feature>
<feature type="binding site" evidence="6">
    <location>
        <position position="70"/>
    </location>
    <ligand>
        <name>Ni(2+)</name>
        <dbReference type="ChEBI" id="CHEBI:49786"/>
    </ligand>
</feature>
<keyword evidence="4 6" id="KW-0479">Metal-binding</keyword>
<evidence type="ECO:0000256" key="4">
    <source>
        <dbReference type="ARBA" id="ARBA00022723"/>
    </source>
</evidence>
<protein>
    <submittedName>
        <fullName evidence="7">Ni/Fe hydrogenase subunit alpha</fullName>
    </submittedName>
</protein>
<proteinExistence type="inferred from homology"/>
<name>A0A7C1X4Y5_THERO</name>
<feature type="binding site" evidence="6">
    <location>
        <position position="48"/>
    </location>
    <ligand>
        <name>Mg(2+)</name>
        <dbReference type="ChEBI" id="CHEBI:18420"/>
    </ligand>
</feature>
<feature type="binding site" evidence="6">
    <location>
        <position position="424"/>
    </location>
    <ligand>
        <name>Mg(2+)</name>
        <dbReference type="ChEBI" id="CHEBI:18420"/>
    </ligand>
</feature>
<dbReference type="Gene3D" id="1.10.645.10">
    <property type="entry name" value="Cytochrome-c3 Hydrogenase, chain B"/>
    <property type="match status" value="1"/>
</dbReference>
<dbReference type="Pfam" id="PF00374">
    <property type="entry name" value="NiFeSe_Hases"/>
    <property type="match status" value="2"/>
</dbReference>
<feature type="binding site" evidence="6">
    <location>
        <position position="67"/>
    </location>
    <ligand>
        <name>Ni(2+)</name>
        <dbReference type="ChEBI" id="CHEBI:49786"/>
    </ligand>
</feature>
<evidence type="ECO:0000256" key="1">
    <source>
        <dbReference type="ARBA" id="ARBA00001967"/>
    </source>
</evidence>
<comment type="cofactor">
    <cofactor evidence="6">
        <name>Fe cation</name>
        <dbReference type="ChEBI" id="CHEBI:24875"/>
    </cofactor>
</comment>
<feature type="binding site" evidence="6">
    <location>
        <position position="70"/>
    </location>
    <ligand>
        <name>Fe cation</name>
        <dbReference type="ChEBI" id="CHEBI:24875"/>
    </ligand>
</feature>
<comment type="caution">
    <text evidence="7">The sequence shown here is derived from an EMBL/GenBank/DDBJ whole genome shotgun (WGS) entry which is preliminary data.</text>
</comment>
<organism evidence="7">
    <name type="scientific">Thermomicrobium roseum</name>
    <dbReference type="NCBI Taxonomy" id="500"/>
    <lineage>
        <taxon>Bacteria</taxon>
        <taxon>Pseudomonadati</taxon>
        <taxon>Thermomicrobiota</taxon>
        <taxon>Thermomicrobia</taxon>
        <taxon>Thermomicrobiales</taxon>
        <taxon>Thermomicrobiaceae</taxon>
        <taxon>Thermomicrobium</taxon>
    </lineage>
</organism>
<accession>A0A7C1X4Y5</accession>
<dbReference type="GO" id="GO:0008901">
    <property type="term" value="F:ferredoxin hydrogenase activity"/>
    <property type="evidence" value="ECO:0007669"/>
    <property type="project" value="InterPro"/>
</dbReference>
<feature type="binding site" evidence="6">
    <location>
        <position position="374"/>
    </location>
    <ligand>
        <name>Mg(2+)</name>
        <dbReference type="ChEBI" id="CHEBI:18420"/>
    </ligand>
</feature>
<sequence>MASHEHQRTIRISALARVEGEGALFIRVRDGQPMDVRLQIYEPPRFFEALLRGRPHTDAPDITARICGICPVAYQMSACNALENLFGITIPQEIRQLRLLLYYAEWIQSHTLHVVMLHAPDFLGVDNVVQMAQTNRDLVQRALQLKKAGNQLLALIGGREIHPVNVRVGGFYSVPRPAELRKLRDPLQRGLETALALARWVARFPFPDFEPKYEFVALRHPTEYAILDGHVVSSYGVDLPVSRFEELVVEHQVPHSTALHYEIAGRGSYLTGPLARFNLNFSQLSPLAQEVARETGHVPPLQNPFRSIVVRCLEIIHALEQSLALIERYEPPARPWVDYEVRSGIGFGASEAPRGLLYHRYEVGADGSIRDARIVPPTAQNQKRIEDDLRLLAPSVIQLPKDRATRFCEHVIRNYDPCISCATHFLRLDIVDGDQ</sequence>
<dbReference type="AlphaFoldDB" id="A0A7C1X4Y5"/>
<comment type="similarity">
    <text evidence="2">Belongs to the [NiFe]/[NiFeSe] hydrogenase large subunit family.</text>
</comment>